<dbReference type="SUPFAM" id="SSF51905">
    <property type="entry name" value="FAD/NAD(P)-binding domain"/>
    <property type="match status" value="1"/>
</dbReference>
<dbReference type="GO" id="GO:0005737">
    <property type="term" value="C:cytoplasm"/>
    <property type="evidence" value="ECO:0007669"/>
    <property type="project" value="TreeGrafter"/>
</dbReference>
<dbReference type="AlphaFoldDB" id="A0A1V4A866"/>
<dbReference type="Gene3D" id="3.50.50.60">
    <property type="entry name" value="FAD/NAD(P)-binding domain"/>
    <property type="match status" value="1"/>
</dbReference>
<comment type="caution">
    <text evidence="6">The sequence shown here is derived from an EMBL/GenBank/DDBJ whole genome shotgun (WGS) entry which is preliminary data.</text>
</comment>
<dbReference type="RefSeq" id="WP_077969092.1">
    <property type="nucleotide sequence ID" value="NZ_CP045178.1"/>
</dbReference>
<organism evidence="6 7">
    <name type="scientific">Streptomyces tsukubensis</name>
    <dbReference type="NCBI Taxonomy" id="83656"/>
    <lineage>
        <taxon>Bacteria</taxon>
        <taxon>Bacillati</taxon>
        <taxon>Actinomycetota</taxon>
        <taxon>Actinomycetes</taxon>
        <taxon>Kitasatosporales</taxon>
        <taxon>Streptomycetaceae</taxon>
        <taxon>Streptomyces</taxon>
    </lineage>
</organism>
<proteinExistence type="inferred from homology"/>
<dbReference type="InterPro" id="IPR036188">
    <property type="entry name" value="FAD/NAD-bd_sf"/>
</dbReference>
<feature type="domain" description="FAD dependent oxidoreductase" evidence="5">
    <location>
        <begin position="17"/>
        <end position="380"/>
    </location>
</feature>
<evidence type="ECO:0000259" key="5">
    <source>
        <dbReference type="Pfam" id="PF01266"/>
    </source>
</evidence>
<evidence type="ECO:0000256" key="4">
    <source>
        <dbReference type="ARBA" id="ARBA00023002"/>
    </source>
</evidence>
<keyword evidence="4" id="KW-0560">Oxidoreductase</keyword>
<dbReference type="PANTHER" id="PTHR13847">
    <property type="entry name" value="SARCOSINE DEHYDROGENASE-RELATED"/>
    <property type="match status" value="1"/>
</dbReference>
<dbReference type="EMBL" id="MVFC01000013">
    <property type="protein sequence ID" value="OON78034.1"/>
    <property type="molecule type" value="Genomic_DNA"/>
</dbReference>
<reference evidence="6 7" key="1">
    <citation type="submission" date="2017-02" db="EMBL/GenBank/DDBJ databases">
        <title>Draft Genome Sequence of Streptomyces tsukubaensis F601, a Producer of the immunosuppressant tacrolimus FK506.</title>
        <authorList>
            <person name="Zong G."/>
            <person name="Zhong C."/>
            <person name="Fu J."/>
            <person name="Qin R."/>
            <person name="Cao G."/>
        </authorList>
    </citation>
    <scope>NUCLEOTIDE SEQUENCE [LARGE SCALE GENOMIC DNA]</scope>
    <source>
        <strain evidence="6 7">F601</strain>
    </source>
</reference>
<dbReference type="Pfam" id="PF01266">
    <property type="entry name" value="DAO"/>
    <property type="match status" value="1"/>
</dbReference>
<dbReference type="InterPro" id="IPR006076">
    <property type="entry name" value="FAD-dep_OxRdtase"/>
</dbReference>
<gene>
    <name evidence="6" type="ORF">B1H18_17595</name>
</gene>
<keyword evidence="7" id="KW-1185">Reference proteome</keyword>
<dbReference type="PANTHER" id="PTHR13847:SF286">
    <property type="entry name" value="D-AMINO ACID DEHYDROGENASE"/>
    <property type="match status" value="1"/>
</dbReference>
<comment type="similarity">
    <text evidence="2">Belongs to the DadA oxidoreductase family.</text>
</comment>
<accession>A0A1V4A866</accession>
<evidence type="ECO:0000313" key="7">
    <source>
        <dbReference type="Proteomes" id="UP000190539"/>
    </source>
</evidence>
<dbReference type="NCBIfam" id="TIGR03364">
    <property type="entry name" value="HpnW_proposed"/>
    <property type="match status" value="1"/>
</dbReference>
<dbReference type="Proteomes" id="UP000190539">
    <property type="component" value="Unassembled WGS sequence"/>
</dbReference>
<keyword evidence="3" id="KW-0285">Flavoprotein</keyword>
<comment type="cofactor">
    <cofactor evidence="1">
        <name>FAD</name>
        <dbReference type="ChEBI" id="CHEBI:57692"/>
    </cofactor>
</comment>
<evidence type="ECO:0000313" key="6">
    <source>
        <dbReference type="EMBL" id="OON78034.1"/>
    </source>
</evidence>
<dbReference type="InterPro" id="IPR017741">
    <property type="entry name" value="FAD-dependent_OxRdtase_HpnW"/>
</dbReference>
<evidence type="ECO:0000256" key="1">
    <source>
        <dbReference type="ARBA" id="ARBA00001974"/>
    </source>
</evidence>
<dbReference type="OrthoDB" id="9799943at2"/>
<protein>
    <submittedName>
        <fullName evidence="6">Oxidoreductase</fullName>
    </submittedName>
</protein>
<dbReference type="STRING" id="83656.B1H18_17595"/>
<sequence>MSTAFSSTPALPVESSDLVIVGAGIVGLAHAYEALRRGLTVTVVERDRRPVGASVRNFGHCCVTAQHGELLALAHRSREGWLRAAADAGLWAEEAGALVVARSATELAVLEELRDVRGPDTVRLRTGAEVARTLGRESAPGGPDGVVGGAFLPEDLRVDPRAAAPGLARWTQTRPGGRILWGTSVTGVESGTVHTTRGPVRGERILVCVGHDLDRLFPGAAEEHGILRCSLNMARVVAPARFRTHAAVLTGTSMLRYDGFTATTAAGPLAAEITAHSPELTAIGANVMFTRLPDGTVLVGDSHAYDETAAPFVDEHTSELLLEAVGEVLGAGPLKVVERWQGVYASSPSGPLLVRDLAPGVRALSVTSGIGMTLSFGLAAASLDGTLPATAG</sequence>
<evidence type="ECO:0000256" key="2">
    <source>
        <dbReference type="ARBA" id="ARBA00009410"/>
    </source>
</evidence>
<dbReference type="Gene3D" id="3.30.9.10">
    <property type="entry name" value="D-Amino Acid Oxidase, subunit A, domain 2"/>
    <property type="match status" value="1"/>
</dbReference>
<evidence type="ECO:0000256" key="3">
    <source>
        <dbReference type="ARBA" id="ARBA00022630"/>
    </source>
</evidence>
<dbReference type="GO" id="GO:0016491">
    <property type="term" value="F:oxidoreductase activity"/>
    <property type="evidence" value="ECO:0007669"/>
    <property type="project" value="UniProtKB-KW"/>
</dbReference>
<name>A0A1V4A866_9ACTN</name>